<dbReference type="Gene3D" id="3.40.50.1820">
    <property type="entry name" value="alpha/beta hydrolase"/>
    <property type="match status" value="1"/>
</dbReference>
<name>A0ABT8ZM44_9SPHN</name>
<dbReference type="InterPro" id="IPR001563">
    <property type="entry name" value="Peptidase_S10"/>
</dbReference>
<dbReference type="EMBL" id="JAUQOM010000004">
    <property type="protein sequence ID" value="MDO7835595.1"/>
    <property type="molecule type" value="Genomic_DNA"/>
</dbReference>
<keyword evidence="4" id="KW-1185">Reference proteome</keyword>
<dbReference type="Proteomes" id="UP001176471">
    <property type="component" value="Unassembled WGS sequence"/>
</dbReference>
<dbReference type="RefSeq" id="WP_304536019.1">
    <property type="nucleotide sequence ID" value="NZ_JAUQOM010000004.1"/>
</dbReference>
<feature type="chain" id="PRO_5046234474" description="Peptidase S10" evidence="2">
    <location>
        <begin position="42"/>
        <end position="545"/>
    </location>
</feature>
<dbReference type="Pfam" id="PF00450">
    <property type="entry name" value="Peptidase_S10"/>
    <property type="match status" value="1"/>
</dbReference>
<evidence type="ECO:0000256" key="1">
    <source>
        <dbReference type="SAM" id="MobiDB-lite"/>
    </source>
</evidence>
<gene>
    <name evidence="3" type="ORF">Q4610_11125</name>
</gene>
<comment type="caution">
    <text evidence="3">The sequence shown here is derived from an EMBL/GenBank/DDBJ whole genome shotgun (WGS) entry which is preliminary data.</text>
</comment>
<dbReference type="SUPFAM" id="SSF53474">
    <property type="entry name" value="alpha/beta-Hydrolases"/>
    <property type="match status" value="1"/>
</dbReference>
<dbReference type="PROSITE" id="PS51257">
    <property type="entry name" value="PROKAR_LIPOPROTEIN"/>
    <property type="match status" value="1"/>
</dbReference>
<evidence type="ECO:0008006" key="5">
    <source>
        <dbReference type="Google" id="ProtNLM"/>
    </source>
</evidence>
<feature type="region of interest" description="Disordered" evidence="1">
    <location>
        <begin position="42"/>
        <end position="72"/>
    </location>
</feature>
<protein>
    <recommendedName>
        <fullName evidence="5">Peptidase S10</fullName>
    </recommendedName>
</protein>
<evidence type="ECO:0000313" key="4">
    <source>
        <dbReference type="Proteomes" id="UP001176471"/>
    </source>
</evidence>
<evidence type="ECO:0000313" key="3">
    <source>
        <dbReference type="EMBL" id="MDO7835595.1"/>
    </source>
</evidence>
<keyword evidence="2" id="KW-0732">Signal</keyword>
<reference evidence="3" key="1">
    <citation type="submission" date="2023-07" db="EMBL/GenBank/DDBJ databases">
        <title>Bacterial whole genome sequence for Sphingobium sp. HBC34.</title>
        <authorList>
            <person name="Le V."/>
            <person name="Ko S.-R."/>
            <person name="Ahn C.-Y."/>
            <person name="Oh H.-M."/>
        </authorList>
    </citation>
    <scope>NUCLEOTIDE SEQUENCE</scope>
    <source>
        <strain evidence="3">HBC34</strain>
    </source>
</reference>
<accession>A0ABT8ZM44</accession>
<feature type="signal peptide" evidence="2">
    <location>
        <begin position="1"/>
        <end position="41"/>
    </location>
</feature>
<organism evidence="3 4">
    <name type="scientific">Sphingobium cyanobacteriorum</name>
    <dbReference type="NCBI Taxonomy" id="3063954"/>
    <lineage>
        <taxon>Bacteria</taxon>
        <taxon>Pseudomonadati</taxon>
        <taxon>Pseudomonadota</taxon>
        <taxon>Alphaproteobacteria</taxon>
        <taxon>Sphingomonadales</taxon>
        <taxon>Sphingomonadaceae</taxon>
        <taxon>Sphingobium</taxon>
    </lineage>
</organism>
<sequence length="545" mass="58510">MSRSQATFSGEHAIQARWRQYGAALLLLSCCAAALARPVLAQPAPSQPAPSQPAASVSTWPAPSDRAISGPRHFSKVQSGTFNARRVRYHVLLDEVIVRDRQGRDASSVFTTAFVADGKAASDRPVVIVFNGGPGAASNMLMFGALGPRRMVSLTTAAMADPATPVVANDDTILDVADLLFYDPPETGYGRPVDGADPLTFRSSDGDSHAAAQTILHWLVRHGRIASPVYLVGESYGTHRAVMLARDLRNASPQVKVAGLVLVSQALTYNGPPDRAVRGLPDPARSIVRLPDAVPLAWYHGLIDNRTQTLEQAVHKARDYAYGDYASALLRGNRLSQAERAGVASRLEQIIGLPAAYFLAHDLRMGSVRRDLLASRGLALGQFDGRETEPLNGTPVDRDRDWTRASAGITHAMEAYVAGMFGQTGLPAYRSIVPDPYGFEDSWRYIAPPGPGLDVVLDEQLALDPALRVMMTFGVFDATSSLGATEYLVSQLPHGKGRVNLTYYPGGHMLYSDLPGLKALTADIRAFVTGQPVRDAALPEGAPAR</sequence>
<dbReference type="InterPro" id="IPR029058">
    <property type="entry name" value="AB_hydrolase_fold"/>
</dbReference>
<evidence type="ECO:0000256" key="2">
    <source>
        <dbReference type="SAM" id="SignalP"/>
    </source>
</evidence>
<proteinExistence type="predicted"/>